<proteinExistence type="predicted"/>
<keyword evidence="1" id="KW-0732">Signal</keyword>
<organism evidence="2 3">
    <name type="scientific">Plakobranchus ocellatus</name>
    <dbReference type="NCBI Taxonomy" id="259542"/>
    <lineage>
        <taxon>Eukaryota</taxon>
        <taxon>Metazoa</taxon>
        <taxon>Spiralia</taxon>
        <taxon>Lophotrochozoa</taxon>
        <taxon>Mollusca</taxon>
        <taxon>Gastropoda</taxon>
        <taxon>Heterobranchia</taxon>
        <taxon>Euthyneura</taxon>
        <taxon>Panpulmonata</taxon>
        <taxon>Sacoglossa</taxon>
        <taxon>Placobranchoidea</taxon>
        <taxon>Plakobranchidae</taxon>
        <taxon>Plakobranchus</taxon>
    </lineage>
</organism>
<comment type="caution">
    <text evidence="2">The sequence shown here is derived from an EMBL/GenBank/DDBJ whole genome shotgun (WGS) entry which is preliminary data.</text>
</comment>
<gene>
    <name evidence="2" type="ORF">PoB_007458900</name>
</gene>
<dbReference type="EMBL" id="BLXT01008374">
    <property type="protein sequence ID" value="GFO48084.1"/>
    <property type="molecule type" value="Genomic_DNA"/>
</dbReference>
<evidence type="ECO:0000313" key="3">
    <source>
        <dbReference type="Proteomes" id="UP000735302"/>
    </source>
</evidence>
<feature type="signal peptide" evidence="1">
    <location>
        <begin position="1"/>
        <end position="15"/>
    </location>
</feature>
<keyword evidence="3" id="KW-1185">Reference proteome</keyword>
<feature type="chain" id="PRO_5043685724" evidence="1">
    <location>
        <begin position="16"/>
        <end position="142"/>
    </location>
</feature>
<sequence length="142" mass="16510">MRFLSLTFHILSCLGSDLTLSTRKKLWRVGKVPPWTPLHPEYGPFFTDRPRVAIRREISDQACQHLFYGASLRVLGMTHQKDVAPDIQQLLAVRDKLQIEKQYLLRENPIVLPIALRRSLIAKTHKDHPGIVRMKRNLCQSY</sequence>
<accession>A0AAV4DV12</accession>
<evidence type="ECO:0000313" key="2">
    <source>
        <dbReference type="EMBL" id="GFO48084.1"/>
    </source>
</evidence>
<dbReference type="AlphaFoldDB" id="A0AAV4DV12"/>
<name>A0AAV4DV12_9GAST</name>
<evidence type="ECO:0000256" key="1">
    <source>
        <dbReference type="SAM" id="SignalP"/>
    </source>
</evidence>
<reference evidence="2 3" key="1">
    <citation type="journal article" date="2021" name="Elife">
        <title>Chloroplast acquisition without the gene transfer in kleptoplastic sea slugs, Plakobranchus ocellatus.</title>
        <authorList>
            <person name="Maeda T."/>
            <person name="Takahashi S."/>
            <person name="Yoshida T."/>
            <person name="Shimamura S."/>
            <person name="Takaki Y."/>
            <person name="Nagai Y."/>
            <person name="Toyoda A."/>
            <person name="Suzuki Y."/>
            <person name="Arimoto A."/>
            <person name="Ishii H."/>
            <person name="Satoh N."/>
            <person name="Nishiyama T."/>
            <person name="Hasebe M."/>
            <person name="Maruyama T."/>
            <person name="Minagawa J."/>
            <person name="Obokata J."/>
            <person name="Shigenobu S."/>
        </authorList>
    </citation>
    <scope>NUCLEOTIDE SEQUENCE [LARGE SCALE GENOMIC DNA]</scope>
</reference>
<dbReference type="Proteomes" id="UP000735302">
    <property type="component" value="Unassembled WGS sequence"/>
</dbReference>
<protein>
    <submittedName>
        <fullName evidence="2">Uncharacterized protein</fullName>
    </submittedName>
</protein>